<dbReference type="Gene3D" id="2.40.160.60">
    <property type="entry name" value="Outer membrane protein transport protein (OMPP1/FadL/TodX)"/>
    <property type="match status" value="1"/>
</dbReference>
<keyword evidence="3" id="KW-1134">Transmembrane beta strand</keyword>
<dbReference type="Proteomes" id="UP001462640">
    <property type="component" value="Unassembled WGS sequence"/>
</dbReference>
<gene>
    <name evidence="9" type="ORF">ABDJ40_01330</name>
</gene>
<protein>
    <submittedName>
        <fullName evidence="9">Outer membrane protein transport protein</fullName>
    </submittedName>
</protein>
<dbReference type="SUPFAM" id="SSF56935">
    <property type="entry name" value="Porins"/>
    <property type="match status" value="1"/>
</dbReference>
<evidence type="ECO:0000256" key="1">
    <source>
        <dbReference type="ARBA" id="ARBA00004571"/>
    </source>
</evidence>
<evidence type="ECO:0000313" key="9">
    <source>
        <dbReference type="EMBL" id="MEO3711401.1"/>
    </source>
</evidence>
<evidence type="ECO:0000256" key="3">
    <source>
        <dbReference type="ARBA" id="ARBA00022452"/>
    </source>
</evidence>
<evidence type="ECO:0000256" key="5">
    <source>
        <dbReference type="ARBA" id="ARBA00022729"/>
    </source>
</evidence>
<sequence length="503" mass="53930">MHRILQAGARAHADRPQRSAPRLRLLALAGLALCAGQALASGYRFGTQSAAAEGTANSNGAEAVDASTIFTNPAGLTRLGKGWHVSGVLDYVDPKVKFTDAGSYISLPGSGFQPKATSVAGDVVEPTKATFVPHLYGAYKASDDLAYGLGIFVPSGAKLDYRPDWGGRYNVNFVELKSLAFNPNVAWKPAKQLSVSAGLTLEYMHGDIKRAVPYGNAYAAGLLAAAQQAAAAGASGIAVQLQQQAAQVYANPMFDGGVHVKGQDWGLGMNLALLWELDEQTRVGVAWRSGIRHKLKGSADWTQPATLPANVLAAATGAPYDGKGKLDHNDSGASLEVKTPDSVSFHIFHQLNKRWALMADTTWHRQSTLEELRIKFDSTTPPSITPEHWKNVWRASVGAQYQFNDKLTLRAGAARDKSPVQGQYRGAALPDSDRDWLAFGMNWKFSAQTSVDLALGYVKLKDAPMSITDDGEGEKPCNCSNATVRGNYQSKATTLGLQLNHSF</sequence>
<feature type="signal peptide" evidence="8">
    <location>
        <begin position="1"/>
        <end position="40"/>
    </location>
</feature>
<organism evidence="9 10">
    <name type="scientific">Roseateles flavus</name>
    <dbReference type="NCBI Taxonomy" id="3149041"/>
    <lineage>
        <taxon>Bacteria</taxon>
        <taxon>Pseudomonadati</taxon>
        <taxon>Pseudomonadota</taxon>
        <taxon>Betaproteobacteria</taxon>
        <taxon>Burkholderiales</taxon>
        <taxon>Sphaerotilaceae</taxon>
        <taxon>Roseateles</taxon>
    </lineage>
</organism>
<accession>A0ABV0G8M7</accession>
<keyword evidence="10" id="KW-1185">Reference proteome</keyword>
<comment type="subcellular location">
    <subcellularLocation>
        <location evidence="1">Cell outer membrane</location>
        <topology evidence="1">Multi-pass membrane protein</topology>
    </subcellularLocation>
</comment>
<comment type="caution">
    <text evidence="9">The sequence shown here is derived from an EMBL/GenBank/DDBJ whole genome shotgun (WGS) entry which is preliminary data.</text>
</comment>
<dbReference type="Pfam" id="PF03349">
    <property type="entry name" value="Toluene_X"/>
    <property type="match status" value="1"/>
</dbReference>
<evidence type="ECO:0000256" key="2">
    <source>
        <dbReference type="ARBA" id="ARBA00008163"/>
    </source>
</evidence>
<dbReference type="InterPro" id="IPR005017">
    <property type="entry name" value="OMPP1/FadL/TodX"/>
</dbReference>
<evidence type="ECO:0000256" key="4">
    <source>
        <dbReference type="ARBA" id="ARBA00022692"/>
    </source>
</evidence>
<evidence type="ECO:0000256" key="6">
    <source>
        <dbReference type="ARBA" id="ARBA00023136"/>
    </source>
</evidence>
<dbReference type="PANTHER" id="PTHR35093:SF8">
    <property type="entry name" value="OUTER MEMBRANE PROTEIN NMB0088-RELATED"/>
    <property type="match status" value="1"/>
</dbReference>
<evidence type="ECO:0000256" key="8">
    <source>
        <dbReference type="SAM" id="SignalP"/>
    </source>
</evidence>
<comment type="similarity">
    <text evidence="2">Belongs to the OmpP1/FadL family.</text>
</comment>
<reference evidence="9 10" key="1">
    <citation type="submission" date="2024-05" db="EMBL/GenBank/DDBJ databases">
        <title>Roseateles sp. 2.12 16S ribosomal RNA gene Genome sequencing and assembly.</title>
        <authorList>
            <person name="Woo H."/>
        </authorList>
    </citation>
    <scope>NUCLEOTIDE SEQUENCE [LARGE SCALE GENOMIC DNA]</scope>
    <source>
        <strain evidence="9 10">2.12</strain>
    </source>
</reference>
<name>A0ABV0G8M7_9BURK</name>
<dbReference type="RefSeq" id="WP_347605080.1">
    <property type="nucleotide sequence ID" value="NZ_JBDPZC010000001.1"/>
</dbReference>
<keyword evidence="7" id="KW-0998">Cell outer membrane</keyword>
<keyword evidence="4" id="KW-0812">Transmembrane</keyword>
<keyword evidence="6" id="KW-0472">Membrane</keyword>
<proteinExistence type="inferred from homology"/>
<dbReference type="EMBL" id="JBDPZC010000001">
    <property type="protein sequence ID" value="MEO3711401.1"/>
    <property type="molecule type" value="Genomic_DNA"/>
</dbReference>
<evidence type="ECO:0000256" key="7">
    <source>
        <dbReference type="ARBA" id="ARBA00023237"/>
    </source>
</evidence>
<feature type="chain" id="PRO_5045688579" evidence="8">
    <location>
        <begin position="41"/>
        <end position="503"/>
    </location>
</feature>
<evidence type="ECO:0000313" key="10">
    <source>
        <dbReference type="Proteomes" id="UP001462640"/>
    </source>
</evidence>
<keyword evidence="5 8" id="KW-0732">Signal</keyword>
<dbReference type="PANTHER" id="PTHR35093">
    <property type="entry name" value="OUTER MEMBRANE PROTEIN NMB0088-RELATED"/>
    <property type="match status" value="1"/>
</dbReference>